<dbReference type="PANTHER" id="PTHR34388:SF1">
    <property type="entry name" value="DNA POLYMERASE III SUBUNIT DELTA"/>
    <property type="match status" value="1"/>
</dbReference>
<evidence type="ECO:0000256" key="1">
    <source>
        <dbReference type="ARBA" id="ARBA00012417"/>
    </source>
</evidence>
<keyword evidence="2" id="KW-0808">Transferase</keyword>
<evidence type="ECO:0000256" key="6">
    <source>
        <dbReference type="ARBA" id="ARBA00034754"/>
    </source>
</evidence>
<evidence type="ECO:0000256" key="2">
    <source>
        <dbReference type="ARBA" id="ARBA00022679"/>
    </source>
</evidence>
<name>A0A2P1P9Z8_9RICK</name>
<evidence type="ECO:0000313" key="9">
    <source>
        <dbReference type="Proteomes" id="UP000241762"/>
    </source>
</evidence>
<protein>
    <recommendedName>
        <fullName evidence="1">DNA-directed DNA polymerase</fullName>
        <ecNumber evidence="1">2.7.7.7</ecNumber>
    </recommendedName>
</protein>
<dbReference type="PANTHER" id="PTHR34388">
    <property type="entry name" value="DNA POLYMERASE III SUBUNIT DELTA"/>
    <property type="match status" value="1"/>
</dbReference>
<dbReference type="AlphaFoldDB" id="A0A2P1P9Z8"/>
<dbReference type="InterPro" id="IPR005790">
    <property type="entry name" value="DNA_polIII_delta"/>
</dbReference>
<keyword evidence="5" id="KW-0239">DNA-directed DNA polymerase</keyword>
<dbReference type="GO" id="GO:0003677">
    <property type="term" value="F:DNA binding"/>
    <property type="evidence" value="ECO:0007669"/>
    <property type="project" value="InterPro"/>
</dbReference>
<evidence type="ECO:0000256" key="7">
    <source>
        <dbReference type="ARBA" id="ARBA00049244"/>
    </source>
</evidence>
<reference evidence="8 9" key="1">
    <citation type="submission" date="2018-03" db="EMBL/GenBank/DDBJ databases">
        <title>A gene transfer event suggests a long-term partnership between eustigmatophyte algae and a novel lineage of endosymbiotic bacteria.</title>
        <authorList>
            <person name="Yurchenko T."/>
            <person name="Sevcikova T."/>
            <person name="Pribyl P."/>
            <person name="El Karkouri K."/>
            <person name="Klimes V."/>
            <person name="Amaral R."/>
            <person name="Zbrankova V."/>
            <person name="Kim E."/>
            <person name="Raoult D."/>
            <person name="Santos L.M.A."/>
            <person name="Elias M."/>
        </authorList>
    </citation>
    <scope>NUCLEOTIDE SEQUENCE [LARGE SCALE GENOMIC DNA]</scope>
    <source>
        <strain evidence="8">CCALA 838</strain>
    </source>
</reference>
<dbReference type="EC" id="2.7.7.7" evidence="1"/>
<dbReference type="Gene3D" id="1.20.272.10">
    <property type="match status" value="1"/>
</dbReference>
<accession>A0A2P1P9Z8</accession>
<dbReference type="InterPro" id="IPR008921">
    <property type="entry name" value="DNA_pol3_clamp-load_cplx_C"/>
</dbReference>
<dbReference type="SUPFAM" id="SSF48019">
    <property type="entry name" value="post-AAA+ oligomerization domain-like"/>
    <property type="match status" value="1"/>
</dbReference>
<dbReference type="KEGG" id="ptc:phytr_11680"/>
<keyword evidence="3" id="KW-0548">Nucleotidyltransferase</keyword>
<sequence>MIFYPKNFDIVSHQIKSDKLYGIMFHGSEKGLIDYYVSQVQKILELPVRKITYSEDFALSETLNALSFFSTKEIIIITGVNGNITKEIAQTLKTQTHNFPIFIADDLAPSLKQLFQKQANLALVPCYPESAIDLQLIVKRYLAGKGIEPKALEYLCANLNSDRQFLYSELDKLLIYCNDKDQITLEDVHEAIVPMRNVSLDQLIISFVKGDLKNYLNDIECLLHNNIPEMLIIRSLVKYYTNLYTVKLHTKAGMSVDEAMKLLKPPVFFMYVKHFKEFVATLNCTSIFNALKLLTAAEVKLKSTGANVKNIFENLLLNNYEKNLLITYSANM</sequence>
<keyword evidence="4" id="KW-0235">DNA replication</keyword>
<keyword evidence="9" id="KW-1185">Reference proteome</keyword>
<dbReference type="GO" id="GO:0003887">
    <property type="term" value="F:DNA-directed DNA polymerase activity"/>
    <property type="evidence" value="ECO:0007669"/>
    <property type="project" value="UniProtKB-KW"/>
</dbReference>
<dbReference type="SUPFAM" id="SSF52540">
    <property type="entry name" value="P-loop containing nucleoside triphosphate hydrolases"/>
    <property type="match status" value="1"/>
</dbReference>
<dbReference type="GO" id="GO:0009360">
    <property type="term" value="C:DNA polymerase III complex"/>
    <property type="evidence" value="ECO:0007669"/>
    <property type="project" value="TreeGrafter"/>
</dbReference>
<dbReference type="EMBL" id="CP027845">
    <property type="protein sequence ID" value="AVP88093.1"/>
    <property type="molecule type" value="Genomic_DNA"/>
</dbReference>
<organism evidence="8 9">
    <name type="scientific">Candidatus Phycorickettsia trachydisci</name>
    <dbReference type="NCBI Taxonomy" id="2115978"/>
    <lineage>
        <taxon>Bacteria</taxon>
        <taxon>Pseudomonadati</taxon>
        <taxon>Pseudomonadota</taxon>
        <taxon>Alphaproteobacteria</taxon>
        <taxon>Rickettsiales</taxon>
        <taxon>Rickettsiaceae</taxon>
        <taxon>Candidatus Phycorickettsia</taxon>
    </lineage>
</organism>
<dbReference type="NCBIfam" id="TIGR01128">
    <property type="entry name" value="holA"/>
    <property type="match status" value="1"/>
</dbReference>
<dbReference type="InterPro" id="IPR027417">
    <property type="entry name" value="P-loop_NTPase"/>
</dbReference>
<dbReference type="Gene3D" id="1.10.8.60">
    <property type="match status" value="1"/>
</dbReference>
<gene>
    <name evidence="8" type="ORF">phytr_11680</name>
</gene>
<dbReference type="RefSeq" id="WP_106874907.1">
    <property type="nucleotide sequence ID" value="NZ_CP027845.1"/>
</dbReference>
<evidence type="ECO:0000313" key="8">
    <source>
        <dbReference type="EMBL" id="AVP88093.1"/>
    </source>
</evidence>
<evidence type="ECO:0000256" key="3">
    <source>
        <dbReference type="ARBA" id="ARBA00022695"/>
    </source>
</evidence>
<dbReference type="Proteomes" id="UP000241762">
    <property type="component" value="Chromosome"/>
</dbReference>
<comment type="catalytic activity">
    <reaction evidence="7">
        <text>DNA(n) + a 2'-deoxyribonucleoside 5'-triphosphate = DNA(n+1) + diphosphate</text>
        <dbReference type="Rhea" id="RHEA:22508"/>
        <dbReference type="Rhea" id="RHEA-COMP:17339"/>
        <dbReference type="Rhea" id="RHEA-COMP:17340"/>
        <dbReference type="ChEBI" id="CHEBI:33019"/>
        <dbReference type="ChEBI" id="CHEBI:61560"/>
        <dbReference type="ChEBI" id="CHEBI:173112"/>
        <dbReference type="EC" id="2.7.7.7"/>
    </reaction>
</comment>
<comment type="similarity">
    <text evidence="6">Belongs to the DNA polymerase HolA subunit family.</text>
</comment>
<dbReference type="OrthoDB" id="9804983at2"/>
<dbReference type="GO" id="GO:0006261">
    <property type="term" value="P:DNA-templated DNA replication"/>
    <property type="evidence" value="ECO:0007669"/>
    <property type="project" value="TreeGrafter"/>
</dbReference>
<evidence type="ECO:0000256" key="4">
    <source>
        <dbReference type="ARBA" id="ARBA00022705"/>
    </source>
</evidence>
<evidence type="ECO:0000256" key="5">
    <source>
        <dbReference type="ARBA" id="ARBA00022932"/>
    </source>
</evidence>
<proteinExistence type="inferred from homology"/>